<evidence type="ECO:0000313" key="2">
    <source>
        <dbReference type="EMBL" id="GFD32952.1"/>
    </source>
</evidence>
<feature type="compositionally biased region" description="Polar residues" evidence="1">
    <location>
        <begin position="56"/>
        <end position="69"/>
    </location>
</feature>
<dbReference type="GO" id="GO:0003964">
    <property type="term" value="F:RNA-directed DNA polymerase activity"/>
    <property type="evidence" value="ECO:0007669"/>
    <property type="project" value="UniProtKB-KW"/>
</dbReference>
<feature type="non-terminal residue" evidence="2">
    <location>
        <position position="1"/>
    </location>
</feature>
<gene>
    <name evidence="2" type="ORF">Tci_904921</name>
</gene>
<sequence length="78" mass="8669">SWSQVALALKTRGGLESMSFDDLYNKRRSLELDVRIGHNYGVKAAAAPIYFAFVGASSSGSKPGYSDQQSLRRRQDER</sequence>
<evidence type="ECO:0000256" key="1">
    <source>
        <dbReference type="SAM" id="MobiDB-lite"/>
    </source>
</evidence>
<name>A0A699VBS7_TANCI</name>
<protein>
    <submittedName>
        <fullName evidence="2">Ribonuclease H-like domain, reverse transcriptase, RNA-dependent DNA polymerase</fullName>
    </submittedName>
</protein>
<dbReference type="EMBL" id="BKCJ011429977">
    <property type="protein sequence ID" value="GFD32952.1"/>
    <property type="molecule type" value="Genomic_DNA"/>
</dbReference>
<dbReference type="AlphaFoldDB" id="A0A699VBS7"/>
<organism evidence="2">
    <name type="scientific">Tanacetum cinerariifolium</name>
    <name type="common">Dalmatian daisy</name>
    <name type="synonym">Chrysanthemum cinerariifolium</name>
    <dbReference type="NCBI Taxonomy" id="118510"/>
    <lineage>
        <taxon>Eukaryota</taxon>
        <taxon>Viridiplantae</taxon>
        <taxon>Streptophyta</taxon>
        <taxon>Embryophyta</taxon>
        <taxon>Tracheophyta</taxon>
        <taxon>Spermatophyta</taxon>
        <taxon>Magnoliopsida</taxon>
        <taxon>eudicotyledons</taxon>
        <taxon>Gunneridae</taxon>
        <taxon>Pentapetalae</taxon>
        <taxon>asterids</taxon>
        <taxon>campanulids</taxon>
        <taxon>Asterales</taxon>
        <taxon>Asteraceae</taxon>
        <taxon>Asteroideae</taxon>
        <taxon>Anthemideae</taxon>
        <taxon>Anthemidinae</taxon>
        <taxon>Tanacetum</taxon>
    </lineage>
</organism>
<proteinExistence type="predicted"/>
<keyword evidence="2" id="KW-0808">Transferase</keyword>
<comment type="caution">
    <text evidence="2">The sequence shown here is derived from an EMBL/GenBank/DDBJ whole genome shotgun (WGS) entry which is preliminary data.</text>
</comment>
<keyword evidence="2" id="KW-0548">Nucleotidyltransferase</keyword>
<reference evidence="2" key="1">
    <citation type="journal article" date="2019" name="Sci. Rep.">
        <title>Draft genome of Tanacetum cinerariifolium, the natural source of mosquito coil.</title>
        <authorList>
            <person name="Yamashiro T."/>
            <person name="Shiraishi A."/>
            <person name="Satake H."/>
            <person name="Nakayama K."/>
        </authorList>
    </citation>
    <scope>NUCLEOTIDE SEQUENCE</scope>
</reference>
<accession>A0A699VBS7</accession>
<feature type="region of interest" description="Disordered" evidence="1">
    <location>
        <begin position="56"/>
        <end position="78"/>
    </location>
</feature>
<keyword evidence="2" id="KW-0695">RNA-directed DNA polymerase</keyword>